<evidence type="ECO:0000256" key="3">
    <source>
        <dbReference type="ARBA" id="ARBA00007186"/>
    </source>
</evidence>
<organism evidence="9 10">
    <name type="scientific">Microthyrium microscopicum</name>
    <dbReference type="NCBI Taxonomy" id="703497"/>
    <lineage>
        <taxon>Eukaryota</taxon>
        <taxon>Fungi</taxon>
        <taxon>Dikarya</taxon>
        <taxon>Ascomycota</taxon>
        <taxon>Pezizomycotina</taxon>
        <taxon>Dothideomycetes</taxon>
        <taxon>Dothideomycetes incertae sedis</taxon>
        <taxon>Microthyriales</taxon>
        <taxon>Microthyriaceae</taxon>
        <taxon>Microthyrium</taxon>
    </lineage>
</organism>
<dbReference type="InterPro" id="IPR017853">
    <property type="entry name" value="GH"/>
</dbReference>
<dbReference type="InterPro" id="IPR051563">
    <property type="entry name" value="Glycosyl_Hydrolase_51"/>
</dbReference>
<evidence type="ECO:0000256" key="6">
    <source>
        <dbReference type="ARBA" id="ARBA00022801"/>
    </source>
</evidence>
<dbReference type="EC" id="3.2.1.55" evidence="4"/>
<name>A0A6A6UPL0_9PEZI</name>
<evidence type="ECO:0000256" key="7">
    <source>
        <dbReference type="ARBA" id="ARBA00023180"/>
    </source>
</evidence>
<evidence type="ECO:0000256" key="1">
    <source>
        <dbReference type="ARBA" id="ARBA00001462"/>
    </source>
</evidence>
<evidence type="ECO:0000313" key="10">
    <source>
        <dbReference type="Proteomes" id="UP000799302"/>
    </source>
</evidence>
<dbReference type="EMBL" id="MU004231">
    <property type="protein sequence ID" value="KAF2672834.1"/>
    <property type="molecule type" value="Genomic_DNA"/>
</dbReference>
<comment type="catalytic activity">
    <reaction evidence="1">
        <text>Hydrolysis of terminal non-reducing alpha-L-arabinofuranoside residues in alpha-L-arabinosides.</text>
        <dbReference type="EC" id="3.2.1.55"/>
    </reaction>
</comment>
<dbReference type="InterPro" id="IPR013780">
    <property type="entry name" value="Glyco_hydro_b"/>
</dbReference>
<dbReference type="GO" id="GO:0031222">
    <property type="term" value="P:arabinan catabolic process"/>
    <property type="evidence" value="ECO:0007669"/>
    <property type="project" value="UniProtKB-UniPathway"/>
</dbReference>
<comment type="pathway">
    <text evidence="2">Glycan metabolism; L-arabinan degradation.</text>
</comment>
<dbReference type="PANTHER" id="PTHR31776:SF0">
    <property type="entry name" value="ALPHA-L-ARABINOFURANOSIDASE 1"/>
    <property type="match status" value="1"/>
</dbReference>
<sequence>MRSISEDAFKGAVNKATGPVSLDISVKSSVGRNKTAPHLYGLMFEDISHSGDGGIYGELLMNRDFAGVNGTRHPSLDGWSAIGSAKLSLDSSNPLSKALPTVMKIEIPQNASGEVGFQNSGWWGVSVRPQTYTASFHVKGGSNTKGGKIYASLISMGGELYARSMVEPQIESVFEELSMKIENTKSAQNGAANRFAITLDAKDFAGQTLYFSLVSLFGETFKGRKNGLRKDIGEAFYDLKPKFLRFPGGNNLEGESIDSRWKWFETVGPLKDRPGRKGNWGYSNTDGLGLLEYLYWCEDMEMTPVLAVFAGYALQGKDGISVAEKDMGWVLQEALDMLEYVTGPETSKFGSMRAQHGHPAPFELEYIEIGNEDWFSTTYDYRWRIMYNGLKAKYPNITYISTVFNERNNKMQLPAGTIWDTHHYEEPQYFLKNFNYYDNWNVVANQTGVGVLLGEYSVIQVDTPSGEVNWNNPNELRVEVPRLVSAIAEGIYAMGGERNPNTVKLSSYAPSLQRKEAVNWTPNMIMFSTDPERTIKSASYWQQWMFSRYQGTHTLPTNNSKGSYNPLYWVASINEPTREVYVKVINAGADSIPLSISFDVAFASFNVTSLAGDSLSLFNTYETPSVVQPKNTSVEASALQGGVFSWIVPRYSIHVLQFNSK</sequence>
<dbReference type="AlphaFoldDB" id="A0A6A6UPL0"/>
<dbReference type="InterPro" id="IPR010720">
    <property type="entry name" value="Alpha-L-AF_C"/>
</dbReference>
<keyword evidence="7" id="KW-0325">Glycoprotein</keyword>
<dbReference type="GO" id="GO:0046556">
    <property type="term" value="F:alpha-L-arabinofuranosidase activity"/>
    <property type="evidence" value="ECO:0007669"/>
    <property type="project" value="UniProtKB-EC"/>
</dbReference>
<dbReference type="SUPFAM" id="SSF51011">
    <property type="entry name" value="Glycosyl hydrolase domain"/>
    <property type="match status" value="1"/>
</dbReference>
<dbReference type="GO" id="GO:0046373">
    <property type="term" value="P:L-arabinose metabolic process"/>
    <property type="evidence" value="ECO:0007669"/>
    <property type="project" value="InterPro"/>
</dbReference>
<dbReference type="Pfam" id="PF06964">
    <property type="entry name" value="Alpha-L-AF_C"/>
    <property type="match status" value="1"/>
</dbReference>
<reference evidence="9" key="1">
    <citation type="journal article" date="2020" name="Stud. Mycol.">
        <title>101 Dothideomycetes genomes: a test case for predicting lifestyles and emergence of pathogens.</title>
        <authorList>
            <person name="Haridas S."/>
            <person name="Albert R."/>
            <person name="Binder M."/>
            <person name="Bloem J."/>
            <person name="Labutti K."/>
            <person name="Salamov A."/>
            <person name="Andreopoulos B."/>
            <person name="Baker S."/>
            <person name="Barry K."/>
            <person name="Bills G."/>
            <person name="Bluhm B."/>
            <person name="Cannon C."/>
            <person name="Castanera R."/>
            <person name="Culley D."/>
            <person name="Daum C."/>
            <person name="Ezra D."/>
            <person name="Gonzalez J."/>
            <person name="Henrissat B."/>
            <person name="Kuo A."/>
            <person name="Liang C."/>
            <person name="Lipzen A."/>
            <person name="Lutzoni F."/>
            <person name="Magnuson J."/>
            <person name="Mondo S."/>
            <person name="Nolan M."/>
            <person name="Ohm R."/>
            <person name="Pangilinan J."/>
            <person name="Park H.-J."/>
            <person name="Ramirez L."/>
            <person name="Alfaro M."/>
            <person name="Sun H."/>
            <person name="Tritt A."/>
            <person name="Yoshinaga Y."/>
            <person name="Zwiers L.-H."/>
            <person name="Turgeon B."/>
            <person name="Goodwin S."/>
            <person name="Spatafora J."/>
            <person name="Crous P."/>
            <person name="Grigoriev I."/>
        </authorList>
    </citation>
    <scope>NUCLEOTIDE SEQUENCE</scope>
    <source>
        <strain evidence="9">CBS 115976</strain>
    </source>
</reference>
<dbReference type="UniPathway" id="UPA00667"/>
<dbReference type="Pfam" id="PF22848">
    <property type="entry name" value="ASD1_dom"/>
    <property type="match status" value="1"/>
</dbReference>
<evidence type="ECO:0000259" key="8">
    <source>
        <dbReference type="SMART" id="SM00813"/>
    </source>
</evidence>
<evidence type="ECO:0000313" key="9">
    <source>
        <dbReference type="EMBL" id="KAF2672834.1"/>
    </source>
</evidence>
<evidence type="ECO:0000256" key="2">
    <source>
        <dbReference type="ARBA" id="ARBA00004834"/>
    </source>
</evidence>
<dbReference type="Gene3D" id="2.60.40.1180">
    <property type="entry name" value="Golgi alpha-mannosidase II"/>
    <property type="match status" value="1"/>
</dbReference>
<keyword evidence="5" id="KW-0732">Signal</keyword>
<dbReference type="SUPFAM" id="SSF51445">
    <property type="entry name" value="(Trans)glycosidases"/>
    <property type="match status" value="1"/>
</dbReference>
<gene>
    <name evidence="9" type="ORF">BT63DRAFT_450856</name>
</gene>
<comment type="similarity">
    <text evidence="3">Belongs to the glycosyl hydrolase 51 family.</text>
</comment>
<dbReference type="Proteomes" id="UP000799302">
    <property type="component" value="Unassembled WGS sequence"/>
</dbReference>
<evidence type="ECO:0000256" key="5">
    <source>
        <dbReference type="ARBA" id="ARBA00022729"/>
    </source>
</evidence>
<feature type="domain" description="Alpha-L-arabinofuranosidase C-terminal" evidence="8">
    <location>
        <begin position="454"/>
        <end position="652"/>
    </location>
</feature>
<dbReference type="PANTHER" id="PTHR31776">
    <property type="entry name" value="ALPHA-L-ARABINOFURANOSIDASE 1"/>
    <property type="match status" value="1"/>
</dbReference>
<keyword evidence="10" id="KW-1185">Reference proteome</keyword>
<keyword evidence="6 9" id="KW-0378">Hydrolase</keyword>
<dbReference type="SMART" id="SM00813">
    <property type="entry name" value="Alpha-L-AF_C"/>
    <property type="match status" value="1"/>
</dbReference>
<dbReference type="OrthoDB" id="406864at2759"/>
<dbReference type="InterPro" id="IPR055235">
    <property type="entry name" value="ASD1_cat"/>
</dbReference>
<evidence type="ECO:0000256" key="4">
    <source>
        <dbReference type="ARBA" id="ARBA00012670"/>
    </source>
</evidence>
<dbReference type="Gene3D" id="3.20.20.80">
    <property type="entry name" value="Glycosidases"/>
    <property type="match status" value="1"/>
</dbReference>
<accession>A0A6A6UPL0</accession>
<proteinExistence type="inferred from homology"/>
<protein>
    <recommendedName>
        <fullName evidence="4">non-reducing end alpha-L-arabinofuranosidase</fullName>
        <ecNumber evidence="4">3.2.1.55</ecNumber>
    </recommendedName>
</protein>